<dbReference type="Pfam" id="PF01464">
    <property type="entry name" value="SLT"/>
    <property type="match status" value="1"/>
</dbReference>
<dbReference type="CDD" id="cd16894">
    <property type="entry name" value="MltD-like"/>
    <property type="match status" value="1"/>
</dbReference>
<dbReference type="SUPFAM" id="SSF53955">
    <property type="entry name" value="Lysozyme-like"/>
    <property type="match status" value="1"/>
</dbReference>
<feature type="non-terminal residue" evidence="2">
    <location>
        <position position="1"/>
    </location>
</feature>
<organism evidence="2">
    <name type="scientific">marine metagenome</name>
    <dbReference type="NCBI Taxonomy" id="408172"/>
    <lineage>
        <taxon>unclassified sequences</taxon>
        <taxon>metagenomes</taxon>
        <taxon>ecological metagenomes</taxon>
    </lineage>
</organism>
<dbReference type="Gene3D" id="1.10.530.10">
    <property type="match status" value="1"/>
</dbReference>
<sequence length="286" mass="32964">VTYQLIITRLISLFLLLVLPSYGVAHANLNREIHTLHHYHFSVPAGLESRVEFWKKIYSEYSTDHYILHDMDDLSKIYKVVYIKDGSKLSNRSRDHKLKRFKKKYRKILLKIARVKNPLSLKGESKRVYNLVKSNFKMASRRIRIQVGQSDRFRAGIGRSGIYQGRINKIFSKAKLPLELTVLPHVESSFQTNAYSSAGAAGIWQFTRGTGRLFMRVGYDIDERRDPILSTLAASKLLKTNFETLQSWPLAITAYNHGAYGMKRAKRRHGANIVDVINGYRSRNFG</sequence>
<gene>
    <name evidence="2" type="ORF">METZ01_LOCUS386682</name>
</gene>
<name>A0A382UJF1_9ZZZZ</name>
<evidence type="ECO:0000313" key="2">
    <source>
        <dbReference type="EMBL" id="SVD33828.1"/>
    </source>
</evidence>
<feature type="domain" description="Transglycosylase SLT" evidence="1">
    <location>
        <begin position="177"/>
        <end position="271"/>
    </location>
</feature>
<reference evidence="2" key="1">
    <citation type="submission" date="2018-05" db="EMBL/GenBank/DDBJ databases">
        <authorList>
            <person name="Lanie J.A."/>
            <person name="Ng W.-L."/>
            <person name="Kazmierczak K.M."/>
            <person name="Andrzejewski T.M."/>
            <person name="Davidsen T.M."/>
            <person name="Wayne K.J."/>
            <person name="Tettelin H."/>
            <person name="Glass J.I."/>
            <person name="Rusch D."/>
            <person name="Podicherti R."/>
            <person name="Tsui H.-C.T."/>
            <person name="Winkler M.E."/>
        </authorList>
    </citation>
    <scope>NUCLEOTIDE SEQUENCE</scope>
</reference>
<protein>
    <recommendedName>
        <fullName evidence="1">Transglycosylase SLT domain-containing protein</fullName>
    </recommendedName>
</protein>
<dbReference type="InterPro" id="IPR008258">
    <property type="entry name" value="Transglycosylase_SLT_dom_1"/>
</dbReference>
<dbReference type="InterPro" id="IPR023346">
    <property type="entry name" value="Lysozyme-like_dom_sf"/>
</dbReference>
<dbReference type="AlphaFoldDB" id="A0A382UJF1"/>
<dbReference type="EMBL" id="UINC01144364">
    <property type="protein sequence ID" value="SVD33828.1"/>
    <property type="molecule type" value="Genomic_DNA"/>
</dbReference>
<proteinExistence type="predicted"/>
<accession>A0A382UJF1</accession>
<evidence type="ECO:0000259" key="1">
    <source>
        <dbReference type="Pfam" id="PF01464"/>
    </source>
</evidence>
<feature type="non-terminal residue" evidence="2">
    <location>
        <position position="286"/>
    </location>
</feature>